<organism evidence="1 2">
    <name type="scientific">Aliikangiella maris</name>
    <dbReference type="NCBI Taxonomy" id="3162458"/>
    <lineage>
        <taxon>Bacteria</taxon>
        <taxon>Pseudomonadati</taxon>
        <taxon>Pseudomonadota</taxon>
        <taxon>Gammaproteobacteria</taxon>
        <taxon>Oceanospirillales</taxon>
        <taxon>Pleioneaceae</taxon>
        <taxon>Aliikangiella</taxon>
    </lineage>
</organism>
<sequence>MATHTTKQYSVLTMNTIAFAFNFAVWTMFSIIGLKIKQELGLTDTEFGVLVATPILTGSITRLPLGMLTDRFGGRIVYFIQMIVVAIATYTLAFAHSYWQYLVAGLFVGLAGGSFAIGIAYTSAWFEKEKQGTAMGIFGAGNAGAAITNLVAPMIVVAAGWQMVPKVYSVAMALMAVVFWFFTYDDPGLEERKNSGQHKTIAEQLAPLKELRVWRFGLYYYFVFGGFVALALWLPKYYIGEFGLDIKTASLITMIFTLPSGVIRAAGGYASDKLGARTVNWWVFWISAGCLFFLSYPETSFVIKGIKGEVNFNIGLGVEIFTLFVFIVGIAQGFGKASVYKLLHDYYPNNMGSVGGMVGVLGGLGGFTLPIFFGILSDYTDVRSSCFMLLFILVAICMLWMNYSIIKAKKESEIL</sequence>
<dbReference type="InterPro" id="IPR036259">
    <property type="entry name" value="MFS_trans_sf"/>
</dbReference>
<evidence type="ECO:0000313" key="2">
    <source>
        <dbReference type="Proteomes" id="UP001548189"/>
    </source>
</evidence>
<dbReference type="Proteomes" id="UP001548189">
    <property type="component" value="Unassembled WGS sequence"/>
</dbReference>
<evidence type="ECO:0000313" key="1">
    <source>
        <dbReference type="EMBL" id="MET1254434.1"/>
    </source>
</evidence>
<dbReference type="PROSITE" id="PS50850">
    <property type="entry name" value="MFS"/>
    <property type="match status" value="1"/>
</dbReference>
<accession>A0ABV2BR78</accession>
<dbReference type="PANTHER" id="PTHR23515">
    <property type="entry name" value="HIGH-AFFINITY NITRATE TRANSPORTER 2.3"/>
    <property type="match status" value="1"/>
</dbReference>
<dbReference type="SUPFAM" id="SSF103473">
    <property type="entry name" value="MFS general substrate transporter"/>
    <property type="match status" value="1"/>
</dbReference>
<dbReference type="CDD" id="cd17341">
    <property type="entry name" value="MFS_NRT2_like"/>
    <property type="match status" value="1"/>
</dbReference>
<dbReference type="InterPro" id="IPR011701">
    <property type="entry name" value="MFS"/>
</dbReference>
<reference evidence="1 2" key="1">
    <citation type="submission" date="2024-06" db="EMBL/GenBank/DDBJ databases">
        <authorList>
            <person name="Li F."/>
        </authorList>
    </citation>
    <scope>NUCLEOTIDE SEQUENCE [LARGE SCALE GENOMIC DNA]</scope>
    <source>
        <strain evidence="1 2">GXAS 311</strain>
    </source>
</reference>
<dbReference type="Pfam" id="PF07690">
    <property type="entry name" value="MFS_1"/>
    <property type="match status" value="1"/>
</dbReference>
<comment type="caution">
    <text evidence="1">The sequence shown here is derived from an EMBL/GenBank/DDBJ whole genome shotgun (WGS) entry which is preliminary data.</text>
</comment>
<protein>
    <submittedName>
        <fullName evidence="1">Nitrate/nitrite transporter</fullName>
    </submittedName>
</protein>
<dbReference type="EMBL" id="JBEVCJ010000004">
    <property type="protein sequence ID" value="MET1254434.1"/>
    <property type="molecule type" value="Genomic_DNA"/>
</dbReference>
<proteinExistence type="predicted"/>
<dbReference type="InterPro" id="IPR020846">
    <property type="entry name" value="MFS_dom"/>
</dbReference>
<name>A0ABV2BR78_9GAMM</name>
<dbReference type="Gene3D" id="1.20.1250.20">
    <property type="entry name" value="MFS general substrate transporter like domains"/>
    <property type="match status" value="2"/>
</dbReference>
<gene>
    <name evidence="1" type="ORF">ABVT43_04785</name>
</gene>
<keyword evidence="2" id="KW-1185">Reference proteome</keyword>
<dbReference type="InterPro" id="IPR044772">
    <property type="entry name" value="NO3_transporter"/>
</dbReference>